<dbReference type="AlphaFoldDB" id="A0A1J4J5J1"/>
<dbReference type="EMBL" id="MLAK01001456">
    <property type="protein sequence ID" value="OHS92899.1"/>
    <property type="molecule type" value="Genomic_DNA"/>
</dbReference>
<keyword evidence="2" id="KW-1185">Reference proteome</keyword>
<sequence>MTSKAKFWIVGDLSQSTGLRPTTENNSSSSIRRFIPDANWANFIKIEEKLFLLLRFPFQLDSNELIHKLSMLPIQNLNQSLLTPAETVHYVFDQKNVYICRVPPQFRSSRGVASIVSQISQKAKIIDNGEYFTARCDSAQTASFIATFLRALPCFGERKIIAELSVKQLPIALVFKLPFEFRIENIYDLPVFESLKSKMKESEFTGKFDGVEFSMSHVKSTAMQIIAITADNLTDLDFIIDEINDAGYDAKRFLSVPEQEEIEKYEVLLPNIREKTIKELKERIKRDFNAPIYEARIKEREDGTRDALLIFYDIEDSQKVVQCLQKEGARFHRTTVIIYNLPSDVETYEIVNFMKDGNFFNEMSSFTFPQPPFQTMQHQTLQQQNMNQNNIEKNIIIHICGINAFAEVKLPHIEQVPKLIQYCNDRKIRGVFVPFAYEAKRIRYKREHGYDKLVNSLVRENTLHLTGNEKEINDALNVVTKLEFPIKYFGLLLHGDSQTNSSTASPITSQSSNQIQSILQMNKSVNRLNNANLRQQNNFDDDDDFDNNINNELNNDLVFVENVKEGDSCLNLVISFASYEDARKASRELKTSGFKSTQFFDSSILMVDPSAGGMTIFNPFNKNNQEQMHFVDDPAPMKVLKPNHPNRPNVEATKVEMKTSYADQKISVLKPTMKEKPDIKIVIKHPIKIGNNNKLISFSEHDE</sequence>
<accession>A0A1J4J5J1</accession>
<dbReference type="GeneID" id="94848111"/>
<dbReference type="RefSeq" id="XP_068346036.1">
    <property type="nucleotide sequence ID" value="XM_068513407.1"/>
</dbReference>
<evidence type="ECO:0000313" key="2">
    <source>
        <dbReference type="Proteomes" id="UP000179807"/>
    </source>
</evidence>
<organism evidence="1 2">
    <name type="scientific">Tritrichomonas foetus</name>
    <dbReference type="NCBI Taxonomy" id="1144522"/>
    <lineage>
        <taxon>Eukaryota</taxon>
        <taxon>Metamonada</taxon>
        <taxon>Parabasalia</taxon>
        <taxon>Tritrichomonadida</taxon>
        <taxon>Tritrichomonadidae</taxon>
        <taxon>Tritrichomonas</taxon>
    </lineage>
</organism>
<name>A0A1J4J5J1_9EUKA</name>
<protein>
    <submittedName>
        <fullName evidence="1">Uncharacterized protein</fullName>
    </submittedName>
</protein>
<gene>
    <name evidence="1" type="ORF">TRFO_40785</name>
</gene>
<reference evidence="1" key="1">
    <citation type="submission" date="2016-10" db="EMBL/GenBank/DDBJ databases">
        <authorList>
            <person name="Benchimol M."/>
            <person name="Almeida L.G."/>
            <person name="Vasconcelos A.T."/>
            <person name="Perreira-Neves A."/>
            <person name="Rosa I.A."/>
            <person name="Tasca T."/>
            <person name="Bogo M.R."/>
            <person name="de Souza W."/>
        </authorList>
    </citation>
    <scope>NUCLEOTIDE SEQUENCE [LARGE SCALE GENOMIC DNA]</scope>
    <source>
        <strain evidence="1">K</strain>
    </source>
</reference>
<proteinExistence type="predicted"/>
<evidence type="ECO:0000313" key="1">
    <source>
        <dbReference type="EMBL" id="OHS92899.1"/>
    </source>
</evidence>
<dbReference type="Proteomes" id="UP000179807">
    <property type="component" value="Unassembled WGS sequence"/>
</dbReference>
<comment type="caution">
    <text evidence="1">The sequence shown here is derived from an EMBL/GenBank/DDBJ whole genome shotgun (WGS) entry which is preliminary data.</text>
</comment>
<dbReference type="VEuPathDB" id="TrichDB:TRFO_40785"/>